<dbReference type="KEGG" id="lmd:METH_08685"/>
<name>V9W046_9RHOB</name>
<accession>V9W046</accession>
<keyword evidence="2" id="KW-1185">Reference proteome</keyword>
<sequence length="50" mass="5786">MDMQVCQPKMQKFQLGVQVLQMSMQISQVLFSDTVVRVLPCMKHESFRGP</sequence>
<evidence type="ECO:0000313" key="2">
    <source>
        <dbReference type="Proteomes" id="UP000018780"/>
    </source>
</evidence>
<protein>
    <submittedName>
        <fullName evidence="1">Uncharacterized protein</fullName>
    </submittedName>
</protein>
<proteinExistence type="predicted"/>
<evidence type="ECO:0000313" key="1">
    <source>
        <dbReference type="EMBL" id="AHD03015.1"/>
    </source>
</evidence>
<organism evidence="1 2">
    <name type="scientific">Leisingera methylohalidivorans DSM 14336</name>
    <dbReference type="NCBI Taxonomy" id="999552"/>
    <lineage>
        <taxon>Bacteria</taxon>
        <taxon>Pseudomonadati</taxon>
        <taxon>Pseudomonadota</taxon>
        <taxon>Alphaproteobacteria</taxon>
        <taxon>Rhodobacterales</taxon>
        <taxon>Roseobacteraceae</taxon>
        <taxon>Leisingera</taxon>
    </lineage>
</organism>
<reference evidence="1 2" key="1">
    <citation type="submission" date="2013-09" db="EMBL/GenBank/DDBJ databases">
        <authorList>
            <consortium name="DOE Joint Genome Institute"/>
            <person name="Klenk H.-P."/>
            <person name="Huntemann M."/>
            <person name="Han J."/>
            <person name="Chen A."/>
            <person name="Kyrpides N."/>
            <person name="Mavromatis K."/>
            <person name="Markowitz V."/>
            <person name="Palaniappan K."/>
            <person name="Ivanova N."/>
            <person name="Schaumberg A."/>
            <person name="Pati A."/>
            <person name="Liolios K."/>
            <person name="Nordberg H.P."/>
            <person name="Cantor M.N."/>
            <person name="Hua S.X."/>
            <person name="Woyke T."/>
        </authorList>
    </citation>
    <scope>NUCLEOTIDE SEQUENCE [LARGE SCALE GENOMIC DNA]</scope>
    <source>
        <strain evidence="1 2">DSM 14336</strain>
    </source>
</reference>
<dbReference type="Proteomes" id="UP000018780">
    <property type="component" value="Chromosome"/>
</dbReference>
<dbReference type="HOGENOM" id="CLU_3119332_0_0_5"/>
<dbReference type="EMBL" id="CP006773">
    <property type="protein sequence ID" value="AHD03015.1"/>
    <property type="molecule type" value="Genomic_DNA"/>
</dbReference>
<dbReference type="AlphaFoldDB" id="V9W046"/>
<gene>
    <name evidence="1" type="ORF">METH_08685</name>
</gene>